<dbReference type="HOGENOM" id="CLU_000680_5_3_1"/>
<dbReference type="Proteomes" id="UP000032141">
    <property type="component" value="Chromosome C8"/>
</dbReference>
<evidence type="ECO:0000259" key="1">
    <source>
        <dbReference type="Pfam" id="PF13456"/>
    </source>
</evidence>
<organism evidence="2 3">
    <name type="scientific">Brassica oleracea var. oleracea</name>
    <dbReference type="NCBI Taxonomy" id="109376"/>
    <lineage>
        <taxon>Eukaryota</taxon>
        <taxon>Viridiplantae</taxon>
        <taxon>Streptophyta</taxon>
        <taxon>Embryophyta</taxon>
        <taxon>Tracheophyta</taxon>
        <taxon>Spermatophyta</taxon>
        <taxon>Magnoliopsida</taxon>
        <taxon>eudicotyledons</taxon>
        <taxon>Gunneridae</taxon>
        <taxon>Pentapetalae</taxon>
        <taxon>rosids</taxon>
        <taxon>malvids</taxon>
        <taxon>Brassicales</taxon>
        <taxon>Brassicaceae</taxon>
        <taxon>Brassiceae</taxon>
        <taxon>Brassica</taxon>
    </lineage>
</organism>
<sequence>MGSADKPTPRPASAKDCPIAVPHTHYPLNAALCYSDAAWNSVSCKGGMGWTISDSDGATLLQGSLPLAFAASPLVAEAVALKENLKAAKSNNLSHLICFSDSKGLIKLITGNSSVIALQGILHDIGVLSNSFSSILFKFLPRSYNVVADGLAKKALFLFQNSVT</sequence>
<dbReference type="InterPro" id="IPR052929">
    <property type="entry name" value="RNase_H-like_EbsB-rel"/>
</dbReference>
<dbReference type="CDD" id="cd06222">
    <property type="entry name" value="RNase_H_like"/>
    <property type="match status" value="1"/>
</dbReference>
<accession>A0A0D3DUM3</accession>
<dbReference type="AlphaFoldDB" id="A0A0D3DUM3"/>
<dbReference type="InterPro" id="IPR044730">
    <property type="entry name" value="RNase_H-like_dom_plant"/>
</dbReference>
<evidence type="ECO:0000313" key="2">
    <source>
        <dbReference type="EnsemblPlants" id="Bo8g095250.1"/>
    </source>
</evidence>
<dbReference type="PANTHER" id="PTHR47074">
    <property type="entry name" value="BNAC02G40300D PROTEIN"/>
    <property type="match status" value="1"/>
</dbReference>
<keyword evidence="3" id="KW-1185">Reference proteome</keyword>
<name>A0A0D3DUM3_BRAOL</name>
<dbReference type="GO" id="GO:0004523">
    <property type="term" value="F:RNA-DNA hybrid ribonuclease activity"/>
    <property type="evidence" value="ECO:0007669"/>
    <property type="project" value="InterPro"/>
</dbReference>
<reference evidence="2 3" key="1">
    <citation type="journal article" date="2014" name="Genome Biol.">
        <title>Transcriptome and methylome profiling reveals relics of genome dominance in the mesopolyploid Brassica oleracea.</title>
        <authorList>
            <person name="Parkin I.A."/>
            <person name="Koh C."/>
            <person name="Tang H."/>
            <person name="Robinson S.J."/>
            <person name="Kagale S."/>
            <person name="Clarke W.E."/>
            <person name="Town C.D."/>
            <person name="Nixon J."/>
            <person name="Krishnakumar V."/>
            <person name="Bidwell S.L."/>
            <person name="Denoeud F."/>
            <person name="Belcram H."/>
            <person name="Links M.G."/>
            <person name="Just J."/>
            <person name="Clarke C."/>
            <person name="Bender T."/>
            <person name="Huebert T."/>
            <person name="Mason A.S."/>
            <person name="Pires J.C."/>
            <person name="Barker G."/>
            <person name="Moore J."/>
            <person name="Walley P.G."/>
            <person name="Manoli S."/>
            <person name="Batley J."/>
            <person name="Edwards D."/>
            <person name="Nelson M.N."/>
            <person name="Wang X."/>
            <person name="Paterson A.H."/>
            <person name="King G."/>
            <person name="Bancroft I."/>
            <person name="Chalhoub B."/>
            <person name="Sharpe A.G."/>
        </authorList>
    </citation>
    <scope>NUCLEOTIDE SEQUENCE</scope>
    <source>
        <strain evidence="2 3">cv. TO1000</strain>
    </source>
</reference>
<dbReference type="Pfam" id="PF13456">
    <property type="entry name" value="RVT_3"/>
    <property type="match status" value="1"/>
</dbReference>
<dbReference type="GO" id="GO:0003676">
    <property type="term" value="F:nucleic acid binding"/>
    <property type="evidence" value="ECO:0007669"/>
    <property type="project" value="InterPro"/>
</dbReference>
<dbReference type="InterPro" id="IPR002156">
    <property type="entry name" value="RNaseH_domain"/>
</dbReference>
<dbReference type="Gene3D" id="3.30.420.10">
    <property type="entry name" value="Ribonuclease H-like superfamily/Ribonuclease H"/>
    <property type="match status" value="1"/>
</dbReference>
<proteinExistence type="predicted"/>
<dbReference type="Gramene" id="Bo8g095250.1">
    <property type="protein sequence ID" value="Bo8g095250.1"/>
    <property type="gene ID" value="Bo8g095250"/>
</dbReference>
<evidence type="ECO:0000313" key="3">
    <source>
        <dbReference type="Proteomes" id="UP000032141"/>
    </source>
</evidence>
<dbReference type="EnsemblPlants" id="Bo8g095250.1">
    <property type="protein sequence ID" value="Bo8g095250.1"/>
    <property type="gene ID" value="Bo8g095250"/>
</dbReference>
<dbReference type="PANTHER" id="PTHR47074:SF49">
    <property type="entry name" value="POLYNUCLEOTIDYL TRANSFERASE, RIBONUCLEASE H-LIKE SUPERFAMILY PROTEIN"/>
    <property type="match status" value="1"/>
</dbReference>
<dbReference type="SUPFAM" id="SSF53098">
    <property type="entry name" value="Ribonuclease H-like"/>
    <property type="match status" value="1"/>
</dbReference>
<dbReference type="eggNOG" id="KOG1075">
    <property type="taxonomic scope" value="Eukaryota"/>
</dbReference>
<reference evidence="2" key="2">
    <citation type="submission" date="2015-03" db="UniProtKB">
        <authorList>
            <consortium name="EnsemblPlants"/>
        </authorList>
    </citation>
    <scope>IDENTIFICATION</scope>
</reference>
<dbReference type="InterPro" id="IPR036397">
    <property type="entry name" value="RNaseH_sf"/>
</dbReference>
<dbReference type="InterPro" id="IPR012337">
    <property type="entry name" value="RNaseH-like_sf"/>
</dbReference>
<protein>
    <recommendedName>
        <fullName evidence="1">RNase H type-1 domain-containing protein</fullName>
    </recommendedName>
</protein>
<feature type="domain" description="RNase H type-1" evidence="1">
    <location>
        <begin position="35"/>
        <end position="155"/>
    </location>
</feature>